<comment type="caution">
    <text evidence="1">The sequence shown here is derived from an EMBL/GenBank/DDBJ whole genome shotgun (WGS) entry which is preliminary data.</text>
</comment>
<dbReference type="Proteomes" id="UP000314294">
    <property type="component" value="Unassembled WGS sequence"/>
</dbReference>
<accession>A0A4Z2G1C2</accession>
<proteinExistence type="predicted"/>
<reference evidence="1 2" key="1">
    <citation type="submission" date="2019-03" db="EMBL/GenBank/DDBJ databases">
        <title>First draft genome of Liparis tanakae, snailfish: a comprehensive survey of snailfish specific genes.</title>
        <authorList>
            <person name="Kim W."/>
            <person name="Song I."/>
            <person name="Jeong J.-H."/>
            <person name="Kim D."/>
            <person name="Kim S."/>
            <person name="Ryu S."/>
            <person name="Song J.Y."/>
            <person name="Lee S.K."/>
        </authorList>
    </citation>
    <scope>NUCLEOTIDE SEQUENCE [LARGE SCALE GENOMIC DNA]</scope>
    <source>
        <tissue evidence="1">Muscle</tissue>
    </source>
</reference>
<dbReference type="EMBL" id="SRLO01000747">
    <property type="protein sequence ID" value="TNN47338.1"/>
    <property type="molecule type" value="Genomic_DNA"/>
</dbReference>
<gene>
    <name evidence="1" type="ORF">EYF80_042465</name>
</gene>
<sequence length="107" mass="10869">MTDDGAPVRHSAAGSGTARTLTGDVAAEARNVTIYSEDELISFAPAFYGSLSAPSPADDLAASGGQLPVVSLHVTSIPMSQAILSHHMVEETEPSGPGFNAAPNSAF</sequence>
<dbReference type="AlphaFoldDB" id="A0A4Z2G1C2"/>
<name>A0A4Z2G1C2_9TELE</name>
<evidence type="ECO:0000313" key="2">
    <source>
        <dbReference type="Proteomes" id="UP000314294"/>
    </source>
</evidence>
<evidence type="ECO:0000313" key="1">
    <source>
        <dbReference type="EMBL" id="TNN47338.1"/>
    </source>
</evidence>
<keyword evidence="2" id="KW-1185">Reference proteome</keyword>
<protein>
    <submittedName>
        <fullName evidence="1">Uncharacterized protein</fullName>
    </submittedName>
</protein>
<organism evidence="1 2">
    <name type="scientific">Liparis tanakae</name>
    <name type="common">Tanaka's snailfish</name>
    <dbReference type="NCBI Taxonomy" id="230148"/>
    <lineage>
        <taxon>Eukaryota</taxon>
        <taxon>Metazoa</taxon>
        <taxon>Chordata</taxon>
        <taxon>Craniata</taxon>
        <taxon>Vertebrata</taxon>
        <taxon>Euteleostomi</taxon>
        <taxon>Actinopterygii</taxon>
        <taxon>Neopterygii</taxon>
        <taxon>Teleostei</taxon>
        <taxon>Neoteleostei</taxon>
        <taxon>Acanthomorphata</taxon>
        <taxon>Eupercaria</taxon>
        <taxon>Perciformes</taxon>
        <taxon>Cottioidei</taxon>
        <taxon>Cottales</taxon>
        <taxon>Liparidae</taxon>
        <taxon>Liparis</taxon>
    </lineage>
</organism>